<dbReference type="AlphaFoldDB" id="A0A2G1QME1"/>
<feature type="domain" description="GFO/IDH/MocA-like oxidoreductase" evidence="2">
    <location>
        <begin position="178"/>
        <end position="283"/>
    </location>
</feature>
<dbReference type="PANTHER" id="PTHR43377">
    <property type="entry name" value="BILIVERDIN REDUCTASE A"/>
    <property type="match status" value="1"/>
</dbReference>
<dbReference type="InterPro" id="IPR000683">
    <property type="entry name" value="Gfo/Idh/MocA-like_OxRdtase_N"/>
</dbReference>
<dbReference type="InterPro" id="IPR036291">
    <property type="entry name" value="NAD(P)-bd_dom_sf"/>
</dbReference>
<dbReference type="Pfam" id="PF01408">
    <property type="entry name" value="GFO_IDH_MocA"/>
    <property type="match status" value="1"/>
</dbReference>
<evidence type="ECO:0000313" key="4">
    <source>
        <dbReference type="Proteomes" id="UP000221168"/>
    </source>
</evidence>
<dbReference type="PANTHER" id="PTHR43377:SF8">
    <property type="entry name" value="BLR3664 PROTEIN"/>
    <property type="match status" value="1"/>
</dbReference>
<comment type="caution">
    <text evidence="3">The sequence shown here is derived from an EMBL/GenBank/DDBJ whole genome shotgun (WGS) entry which is preliminary data.</text>
</comment>
<dbReference type="Gene3D" id="3.40.50.720">
    <property type="entry name" value="NAD(P)-binding Rossmann-like Domain"/>
    <property type="match status" value="1"/>
</dbReference>
<reference evidence="3 4" key="1">
    <citation type="submission" date="2017-10" db="EMBL/GenBank/DDBJ databases">
        <title>Sedimentibacterium mangrovi gen. nov., sp. nov., a novel member of family Phyllobacteriacea isolated from mangrove sediment.</title>
        <authorList>
            <person name="Liao H."/>
            <person name="Tian Y."/>
        </authorList>
    </citation>
    <scope>NUCLEOTIDE SEQUENCE [LARGE SCALE GENOMIC DNA]</scope>
    <source>
        <strain evidence="3 4">X9-2-2</strain>
    </source>
</reference>
<accession>A0A2G1QME1</accession>
<dbReference type="GO" id="GO:0000166">
    <property type="term" value="F:nucleotide binding"/>
    <property type="evidence" value="ECO:0007669"/>
    <property type="project" value="InterPro"/>
</dbReference>
<dbReference type="SUPFAM" id="SSF55347">
    <property type="entry name" value="Glyceraldehyde-3-phosphate dehydrogenase-like, C-terminal domain"/>
    <property type="match status" value="1"/>
</dbReference>
<evidence type="ECO:0000259" key="2">
    <source>
        <dbReference type="Pfam" id="PF22725"/>
    </source>
</evidence>
<name>A0A2G1QME1_9HYPH</name>
<keyword evidence="4" id="KW-1185">Reference proteome</keyword>
<evidence type="ECO:0000259" key="1">
    <source>
        <dbReference type="Pfam" id="PF01408"/>
    </source>
</evidence>
<dbReference type="EMBL" id="PDVP01000007">
    <property type="protein sequence ID" value="PHP66683.1"/>
    <property type="molecule type" value="Genomic_DNA"/>
</dbReference>
<dbReference type="InterPro" id="IPR055170">
    <property type="entry name" value="GFO_IDH_MocA-like_dom"/>
</dbReference>
<dbReference type="Gene3D" id="3.30.360.10">
    <property type="entry name" value="Dihydrodipicolinate Reductase, domain 2"/>
    <property type="match status" value="1"/>
</dbReference>
<sequence>MRLHFSLSRMDIKNWKAFQQRKFFPKFGKCWYAWMESAEPGSGIREETIVADRTIAVVGAGIIGRTHLDAIAAAEGFTISGIVEPGPNGQEVAARYGTRLYAGFDAMLDERPDGVVIATPNESHVDLAVRTVEAGIPAIVEKPVATTVAEARRLLAAMTAAGVPVMTGHHRRFNPIILKARDLVASARFGHLVQGSVLCSLRKEDAYFDVEWRRTPGVGGPLLINMIHEIDLLRFLFGEIETVTGITSNRERGLEVEDTAGAILTFRDGGVVTLSVSDAACGPWAWDISAGENLARFPAHKVQSHFFAGSAAGLSLPDLAVWTHPGEKTWYDEMQSARETVTAADSYIAQVRHFGDVIAGTAEPRCSALDGARNLAVIDAIKASSASGMRLRFDADGLATRPVEAMA</sequence>
<protein>
    <submittedName>
        <fullName evidence="3">Oxidoreductase</fullName>
    </submittedName>
</protein>
<proteinExistence type="predicted"/>
<organism evidence="3 4">
    <name type="scientific">Zhengella mangrovi</name>
    <dbReference type="NCBI Taxonomy" id="1982044"/>
    <lineage>
        <taxon>Bacteria</taxon>
        <taxon>Pseudomonadati</taxon>
        <taxon>Pseudomonadota</taxon>
        <taxon>Alphaproteobacteria</taxon>
        <taxon>Hyphomicrobiales</taxon>
        <taxon>Notoacmeibacteraceae</taxon>
        <taxon>Zhengella</taxon>
    </lineage>
</organism>
<dbReference type="Pfam" id="PF22725">
    <property type="entry name" value="GFO_IDH_MocA_C3"/>
    <property type="match status" value="1"/>
</dbReference>
<dbReference type="Proteomes" id="UP000221168">
    <property type="component" value="Unassembled WGS sequence"/>
</dbReference>
<feature type="domain" description="Gfo/Idh/MocA-like oxidoreductase N-terminal" evidence="1">
    <location>
        <begin position="55"/>
        <end position="169"/>
    </location>
</feature>
<gene>
    <name evidence="3" type="ORF">CSC94_13465</name>
</gene>
<evidence type="ECO:0000313" key="3">
    <source>
        <dbReference type="EMBL" id="PHP66683.1"/>
    </source>
</evidence>
<dbReference type="InterPro" id="IPR051450">
    <property type="entry name" value="Gfo/Idh/MocA_Oxidoreductases"/>
</dbReference>
<dbReference type="SUPFAM" id="SSF51735">
    <property type="entry name" value="NAD(P)-binding Rossmann-fold domains"/>
    <property type="match status" value="1"/>
</dbReference>